<organism evidence="1">
    <name type="scientific">Desulfofervidus auxilii</name>
    <dbReference type="NCBI Taxonomy" id="1621989"/>
    <lineage>
        <taxon>Bacteria</taxon>
        <taxon>Pseudomonadati</taxon>
        <taxon>Thermodesulfobacteriota</taxon>
        <taxon>Candidatus Desulfofervidia</taxon>
        <taxon>Candidatus Desulfofervidales</taxon>
        <taxon>Candidatus Desulfofervidaceae</taxon>
        <taxon>Candidatus Desulfofervidus</taxon>
    </lineage>
</organism>
<gene>
    <name evidence="1" type="ORF">ENI35_02320</name>
</gene>
<dbReference type="EMBL" id="DRIH01000074">
    <property type="protein sequence ID" value="HEC67639.1"/>
    <property type="molecule type" value="Genomic_DNA"/>
</dbReference>
<dbReference type="Proteomes" id="UP000885738">
    <property type="component" value="Unassembled WGS sequence"/>
</dbReference>
<proteinExistence type="predicted"/>
<protein>
    <submittedName>
        <fullName evidence="1">N-acetyltransferase</fullName>
    </submittedName>
</protein>
<evidence type="ECO:0000313" key="1">
    <source>
        <dbReference type="EMBL" id="HEC67639.1"/>
    </source>
</evidence>
<dbReference type="Gene3D" id="3.40.630.30">
    <property type="match status" value="1"/>
</dbReference>
<reference evidence="1" key="1">
    <citation type="journal article" date="2020" name="mSystems">
        <title>Genome- and Community-Level Interaction Insights into Carbon Utilization and Element Cycling Functions of Hydrothermarchaeota in Hydrothermal Sediment.</title>
        <authorList>
            <person name="Zhou Z."/>
            <person name="Liu Y."/>
            <person name="Xu W."/>
            <person name="Pan J."/>
            <person name="Luo Z.H."/>
            <person name="Li M."/>
        </authorList>
    </citation>
    <scope>NUCLEOTIDE SEQUENCE [LARGE SCALE GENOMIC DNA]</scope>
    <source>
        <strain evidence="1">HyVt-389</strain>
    </source>
</reference>
<accession>A0A7C1VX05</accession>
<dbReference type="PANTHER" id="PTHR41368:SF1">
    <property type="entry name" value="PROTEIN YGHO"/>
    <property type="match status" value="1"/>
</dbReference>
<dbReference type="InterPro" id="IPR039968">
    <property type="entry name" value="BcerS-like"/>
</dbReference>
<dbReference type="InterPro" id="IPR016181">
    <property type="entry name" value="Acyl_CoA_acyltransferase"/>
</dbReference>
<dbReference type="AlphaFoldDB" id="A0A7C1VX05"/>
<name>A0A7C1VX05_DESA2</name>
<sequence length="373" mass="44058">MIEIKKVVTNRQWQEFLHLPWKIYQNDPYWVPPSLEETDFLLNPKKNPFYKHAKRELFLAYKNGQVVGRIVSIIDENYNSYHQAKIGWFGFFETIPDLSVVKALLNTAKTWIKTQGMAQIYGPVNPSTNETCGILIDDFKDPPCVMMTYNPPYYPELLEQAGLKKIKDLLAYEISLPFRDGIMARLGKMAIRLQNRYPDVKIRPINIKDWDEELKRVQEVYNHAWSRNWGFVPMTDAEIHKMAERLKPLVIPELVWLAEVKTEPVGFLMFLPDYFQVLKHLNGSLSSLGWLKFLWYRRKITRIRAVTLGIKRQYQHTGIVPLFLFEAGKALRKFSYQRLEFSWLLEDNIPVIRMTEMIHAHLTKRYRIYGTKV</sequence>
<comment type="caution">
    <text evidence="1">The sequence shown here is derived from an EMBL/GenBank/DDBJ whole genome shotgun (WGS) entry which is preliminary data.</text>
</comment>
<dbReference type="SUPFAM" id="SSF55729">
    <property type="entry name" value="Acyl-CoA N-acyltransferases (Nat)"/>
    <property type="match status" value="1"/>
</dbReference>
<dbReference type="PANTHER" id="PTHR41368">
    <property type="entry name" value="PROTEIN YGHO"/>
    <property type="match status" value="1"/>
</dbReference>